<proteinExistence type="predicted"/>
<name>A0A3N6MUZ3_NATCH</name>
<evidence type="ECO:0000313" key="3">
    <source>
        <dbReference type="Proteomes" id="UP000281431"/>
    </source>
</evidence>
<sequence length="63" mass="6976">MSVAVLEDRRSPPTAIVQGNFERHSDPGETGNTIENADGIEPSAELNGETVRRNRSLVDRKRE</sequence>
<accession>A0A3N6MUZ3</accession>
<dbReference type="Proteomes" id="UP000281431">
    <property type="component" value="Unassembled WGS sequence"/>
</dbReference>
<dbReference type="EMBL" id="REFZ01000013">
    <property type="protein sequence ID" value="RQG98696.1"/>
    <property type="molecule type" value="Genomic_DNA"/>
</dbReference>
<protein>
    <submittedName>
        <fullName evidence="2">Uncharacterized protein</fullName>
    </submittedName>
</protein>
<reference evidence="2 3" key="1">
    <citation type="submission" date="2018-10" db="EMBL/GenBank/DDBJ databases">
        <title>Natrarchaeobius chitinivorans gen. nov., sp. nov., and Natrarchaeobius haloalkaliphilus sp. nov., alkaliphilic, chitin-utilizing haloarchaea from hypersaline alkaline lakes.</title>
        <authorList>
            <person name="Sorokin D.Y."/>
            <person name="Elcheninov A.G."/>
            <person name="Kostrikina N.A."/>
            <person name="Bale N.J."/>
            <person name="Sinninghe Damste J.S."/>
            <person name="Khijniak T.V."/>
            <person name="Kublanov I.V."/>
            <person name="Toshchakov S.V."/>
        </authorList>
    </citation>
    <scope>NUCLEOTIDE SEQUENCE [LARGE SCALE GENOMIC DNA]</scope>
    <source>
        <strain evidence="2 3">AArcht7</strain>
    </source>
</reference>
<dbReference type="AlphaFoldDB" id="A0A3N6MUZ3"/>
<evidence type="ECO:0000256" key="1">
    <source>
        <dbReference type="SAM" id="MobiDB-lite"/>
    </source>
</evidence>
<feature type="compositionally biased region" description="Basic and acidic residues" evidence="1">
    <location>
        <begin position="50"/>
        <end position="63"/>
    </location>
</feature>
<keyword evidence="3" id="KW-1185">Reference proteome</keyword>
<evidence type="ECO:0000313" key="2">
    <source>
        <dbReference type="EMBL" id="RQG98696.1"/>
    </source>
</evidence>
<feature type="compositionally biased region" description="Basic and acidic residues" evidence="1">
    <location>
        <begin position="1"/>
        <end position="11"/>
    </location>
</feature>
<gene>
    <name evidence="2" type="ORF">EA472_17050</name>
</gene>
<comment type="caution">
    <text evidence="2">The sequence shown here is derived from an EMBL/GenBank/DDBJ whole genome shotgun (WGS) entry which is preliminary data.</text>
</comment>
<feature type="region of interest" description="Disordered" evidence="1">
    <location>
        <begin position="1"/>
        <end position="63"/>
    </location>
</feature>
<organism evidence="2 3">
    <name type="scientific">Natrarchaeobius chitinivorans</name>
    <dbReference type="NCBI Taxonomy" id="1679083"/>
    <lineage>
        <taxon>Archaea</taxon>
        <taxon>Methanobacteriati</taxon>
        <taxon>Methanobacteriota</taxon>
        <taxon>Stenosarchaea group</taxon>
        <taxon>Halobacteria</taxon>
        <taxon>Halobacteriales</taxon>
        <taxon>Natrialbaceae</taxon>
        <taxon>Natrarchaeobius</taxon>
    </lineage>
</organism>